<gene>
    <name evidence="2" type="ORF">GCM10007047_32950</name>
</gene>
<name>A0A8J3DKS4_9BACT</name>
<keyword evidence="1" id="KW-0812">Transmembrane</keyword>
<protein>
    <submittedName>
        <fullName evidence="2">Uncharacterized protein</fullName>
    </submittedName>
</protein>
<proteinExistence type="predicted"/>
<dbReference type="AlphaFoldDB" id="A0A8J3DKS4"/>
<keyword evidence="1" id="KW-1133">Transmembrane helix</keyword>
<dbReference type="Proteomes" id="UP000642829">
    <property type="component" value="Unassembled WGS sequence"/>
</dbReference>
<evidence type="ECO:0000256" key="1">
    <source>
        <dbReference type="SAM" id="Phobius"/>
    </source>
</evidence>
<keyword evidence="3" id="KW-1185">Reference proteome</keyword>
<sequence>MADKDDSKRTAGQYSAIGIITVFAALLIYLLSFPFAIRLCVLYDWGFDYIELVYKPLEIIEGSPLEGPYVWYLKKTAPDIFTIAP</sequence>
<comment type="caution">
    <text evidence="2">The sequence shown here is derived from an EMBL/GenBank/DDBJ whole genome shotgun (WGS) entry which is preliminary data.</text>
</comment>
<dbReference type="RefSeq" id="WP_189517311.1">
    <property type="nucleotide sequence ID" value="NZ_BMXG01000030.1"/>
</dbReference>
<organism evidence="2 3">
    <name type="scientific">Cerasicoccus arenae</name>
    <dbReference type="NCBI Taxonomy" id="424488"/>
    <lineage>
        <taxon>Bacteria</taxon>
        <taxon>Pseudomonadati</taxon>
        <taxon>Verrucomicrobiota</taxon>
        <taxon>Opitutia</taxon>
        <taxon>Puniceicoccales</taxon>
        <taxon>Cerasicoccaceae</taxon>
        <taxon>Cerasicoccus</taxon>
    </lineage>
</organism>
<evidence type="ECO:0000313" key="2">
    <source>
        <dbReference type="EMBL" id="GHC12977.1"/>
    </source>
</evidence>
<feature type="transmembrane region" description="Helical" evidence="1">
    <location>
        <begin position="12"/>
        <end position="31"/>
    </location>
</feature>
<evidence type="ECO:0000313" key="3">
    <source>
        <dbReference type="Proteomes" id="UP000642829"/>
    </source>
</evidence>
<reference evidence="2" key="1">
    <citation type="journal article" date="2014" name="Int. J. Syst. Evol. Microbiol.">
        <title>Complete genome sequence of Corynebacterium casei LMG S-19264T (=DSM 44701T), isolated from a smear-ripened cheese.</title>
        <authorList>
            <consortium name="US DOE Joint Genome Institute (JGI-PGF)"/>
            <person name="Walter F."/>
            <person name="Albersmeier A."/>
            <person name="Kalinowski J."/>
            <person name="Ruckert C."/>
        </authorList>
    </citation>
    <scope>NUCLEOTIDE SEQUENCE</scope>
    <source>
        <strain evidence="2">KCTC 12870</strain>
    </source>
</reference>
<reference evidence="2" key="2">
    <citation type="submission" date="2020-09" db="EMBL/GenBank/DDBJ databases">
        <authorList>
            <person name="Sun Q."/>
            <person name="Kim S."/>
        </authorList>
    </citation>
    <scope>NUCLEOTIDE SEQUENCE</scope>
    <source>
        <strain evidence="2">KCTC 12870</strain>
    </source>
</reference>
<dbReference type="EMBL" id="BMXG01000030">
    <property type="protein sequence ID" value="GHC12977.1"/>
    <property type="molecule type" value="Genomic_DNA"/>
</dbReference>
<accession>A0A8J3DKS4</accession>
<keyword evidence="1" id="KW-0472">Membrane</keyword>